<keyword evidence="1" id="KW-1133">Transmembrane helix</keyword>
<evidence type="ECO:0000313" key="2">
    <source>
        <dbReference type="EMBL" id="JAC62818.1"/>
    </source>
</evidence>
<organism evidence="2">
    <name type="scientific">Tetraselmis sp. GSL018</name>
    <dbReference type="NCBI Taxonomy" id="582737"/>
    <lineage>
        <taxon>Eukaryota</taxon>
        <taxon>Viridiplantae</taxon>
        <taxon>Chlorophyta</taxon>
        <taxon>core chlorophytes</taxon>
        <taxon>Chlorodendrophyceae</taxon>
        <taxon>Chlorodendrales</taxon>
        <taxon>Chlorodendraceae</taxon>
        <taxon>Tetraselmis</taxon>
    </lineage>
</organism>
<evidence type="ECO:0000256" key="1">
    <source>
        <dbReference type="SAM" id="Phobius"/>
    </source>
</evidence>
<proteinExistence type="predicted"/>
<gene>
    <name evidence="2" type="ORF">TSPGSL018_22230</name>
</gene>
<sequence length="293" mass="32381">MLRMRTLSKSAVLRGFIAQYQPSQFRRLCRSRNALRIRCQDNQGKGDAVEGSASKENSDLELDTSSLPENFCIIESPTAVKDFADMQLSEVVANIEARRNKIFLLMEEVRRLRIQERLKRRSIAAHGEDDAFINEHFPSALPFAPPLNVRSIKYYYLLFGVTIFAIIIFGGLVSPILEVRLGLGGQSYSDFIDTLHLPQQLSQVDPIVASFCGGAVGVLTSLLLVEQNNVRRQAEARCAYCEGTGYITCGSCFGGNKSECANCSGTGKVACTACLCTGKRLATEYDPRIDPFD</sequence>
<protein>
    <submittedName>
        <fullName evidence="2">Uncharacterized protein</fullName>
    </submittedName>
</protein>
<keyword evidence="1" id="KW-0812">Transmembrane</keyword>
<feature type="transmembrane region" description="Helical" evidence="1">
    <location>
        <begin position="207"/>
        <end position="225"/>
    </location>
</feature>
<dbReference type="AlphaFoldDB" id="A0A061QSY9"/>
<keyword evidence="1" id="KW-0472">Membrane</keyword>
<dbReference type="PANTHER" id="PTHR15852:SF8">
    <property type="entry name" value="PROTEIN ORANGE-LIKE, CHLOROPLASTIC"/>
    <property type="match status" value="1"/>
</dbReference>
<name>A0A061QSY9_9CHLO</name>
<reference evidence="2" key="1">
    <citation type="submission" date="2014-05" db="EMBL/GenBank/DDBJ databases">
        <title>The transcriptome of the halophilic microalga Tetraselmis sp. GSL018 isolated from the Great Salt Lake, Utah.</title>
        <authorList>
            <person name="Jinkerson R.E."/>
            <person name="D'Adamo S."/>
            <person name="Posewitz M.C."/>
        </authorList>
    </citation>
    <scope>NUCLEOTIDE SEQUENCE</scope>
    <source>
        <strain evidence="2">GSL018</strain>
    </source>
</reference>
<dbReference type="EMBL" id="GBEZ01024137">
    <property type="protein sequence ID" value="JAC62818.1"/>
    <property type="molecule type" value="Transcribed_RNA"/>
</dbReference>
<feature type="transmembrane region" description="Helical" evidence="1">
    <location>
        <begin position="154"/>
        <end position="177"/>
    </location>
</feature>
<dbReference type="PANTHER" id="PTHR15852">
    <property type="entry name" value="PLASTID TRANSCRIPTIONALLY ACTIVE PROTEIN"/>
    <property type="match status" value="1"/>
</dbReference>
<accession>A0A061QSY9</accession>